<evidence type="ECO:0000313" key="2">
    <source>
        <dbReference type="EMBL" id="EKE29064.1"/>
    </source>
</evidence>
<organism evidence="2">
    <name type="scientific">uncultured bacterium</name>
    <name type="common">gcode 4</name>
    <dbReference type="NCBI Taxonomy" id="1234023"/>
    <lineage>
        <taxon>Bacteria</taxon>
        <taxon>environmental samples</taxon>
    </lineage>
</organism>
<accession>K2GFH8</accession>
<keyword evidence="1" id="KW-0812">Transmembrane</keyword>
<dbReference type="EMBL" id="AMFJ01000239">
    <property type="protein sequence ID" value="EKE29064.1"/>
    <property type="molecule type" value="Genomic_DNA"/>
</dbReference>
<keyword evidence="1" id="KW-1133">Transmembrane helix</keyword>
<comment type="caution">
    <text evidence="2">The sequence shown here is derived from an EMBL/GenBank/DDBJ whole genome shotgun (WGS) entry which is preliminary data.</text>
</comment>
<gene>
    <name evidence="2" type="ORF">ACD_2C00239G0006</name>
</gene>
<name>K2GFH8_9BACT</name>
<keyword evidence="1" id="KW-0472">Membrane</keyword>
<evidence type="ECO:0000256" key="1">
    <source>
        <dbReference type="SAM" id="Phobius"/>
    </source>
</evidence>
<feature type="transmembrane region" description="Helical" evidence="1">
    <location>
        <begin position="55"/>
        <end position="74"/>
    </location>
</feature>
<protein>
    <submittedName>
        <fullName evidence="2">Uncharacterized protein</fullName>
    </submittedName>
</protein>
<sequence>MTDVAELELIKEAIGKCEAKIKNAEEGLGSLDVEIKICIVAAMISFLLGALLTKFLFAITVIAAGNAVCKFLFFRKAFKEIIVKESLFIERYNKLKAELEPQEQIPEENAE</sequence>
<reference evidence="2" key="1">
    <citation type="journal article" date="2012" name="Science">
        <title>Fermentation, hydrogen, and sulfur metabolism in multiple uncultivated bacterial phyla.</title>
        <authorList>
            <person name="Wrighton K.C."/>
            <person name="Thomas B.C."/>
            <person name="Sharon I."/>
            <person name="Miller C.S."/>
            <person name="Castelle C.J."/>
            <person name="VerBerkmoes N.C."/>
            <person name="Wilkins M.J."/>
            <person name="Hettich R.L."/>
            <person name="Lipton M.S."/>
            <person name="Williams K.H."/>
            <person name="Long P.E."/>
            <person name="Banfield J.F."/>
        </authorList>
    </citation>
    <scope>NUCLEOTIDE SEQUENCE [LARGE SCALE GENOMIC DNA]</scope>
</reference>
<proteinExistence type="predicted"/>
<dbReference type="AlphaFoldDB" id="K2GFH8"/>